<dbReference type="GO" id="GO:0032259">
    <property type="term" value="P:methylation"/>
    <property type="evidence" value="ECO:0007669"/>
    <property type="project" value="UniProtKB-KW"/>
</dbReference>
<evidence type="ECO:0000256" key="5">
    <source>
        <dbReference type="ARBA" id="ARBA00039112"/>
    </source>
</evidence>
<dbReference type="GO" id="GO:0071885">
    <property type="term" value="F:N-terminal protein N-methyltransferase activity"/>
    <property type="evidence" value="ECO:0007669"/>
    <property type="project" value="UniProtKB-EC"/>
</dbReference>
<dbReference type="Pfam" id="PF05891">
    <property type="entry name" value="Methyltransf_PK"/>
    <property type="match status" value="2"/>
</dbReference>
<dbReference type="InterPro" id="IPR008576">
    <property type="entry name" value="MeTrfase_NTM1"/>
</dbReference>
<dbReference type="CDD" id="cd02440">
    <property type="entry name" value="AdoMet_MTases"/>
    <property type="match status" value="1"/>
</dbReference>
<dbReference type="OrthoDB" id="1298661at2759"/>
<dbReference type="PANTHER" id="PTHR12753">
    <property type="entry name" value="AD-003 - RELATED"/>
    <property type="match status" value="1"/>
</dbReference>
<evidence type="ECO:0000256" key="8">
    <source>
        <dbReference type="ARBA" id="ARBA00047306"/>
    </source>
</evidence>
<comment type="catalytic activity">
    <reaction evidence="8">
        <text>N-terminal L-seryl-L-prolyl-L-lysyl-[protein] + 3 S-adenosyl-L-methionine = N-terminal N,N,N-trimethyl-L-seryl-L-prolyl-L-lysyl-[protein] + 3 S-adenosyl-L-homocysteine + 3 H(+)</text>
        <dbReference type="Rhea" id="RHEA:54724"/>
        <dbReference type="Rhea" id="RHEA-COMP:13789"/>
        <dbReference type="Rhea" id="RHEA-COMP:13973"/>
        <dbReference type="ChEBI" id="CHEBI:15378"/>
        <dbReference type="ChEBI" id="CHEBI:57856"/>
        <dbReference type="ChEBI" id="CHEBI:59789"/>
        <dbReference type="ChEBI" id="CHEBI:138061"/>
        <dbReference type="ChEBI" id="CHEBI:138317"/>
        <dbReference type="EC" id="2.1.1.244"/>
    </reaction>
</comment>
<evidence type="ECO:0000256" key="9">
    <source>
        <dbReference type="ARBA" id="ARBA00047885"/>
    </source>
</evidence>
<dbReference type="Gene3D" id="3.40.50.150">
    <property type="entry name" value="Vaccinia Virus protein VP39"/>
    <property type="match status" value="1"/>
</dbReference>
<evidence type="ECO:0000256" key="2">
    <source>
        <dbReference type="ARBA" id="ARBA00022603"/>
    </source>
</evidence>
<comment type="caution">
    <text evidence="11">The sequence shown here is derived from an EMBL/GenBank/DDBJ whole genome shotgun (WGS) entry which is preliminary data.</text>
</comment>
<evidence type="ECO:0000256" key="1">
    <source>
        <dbReference type="ARBA" id="ARBA00009059"/>
    </source>
</evidence>
<dbReference type="AlphaFoldDB" id="A0A9Q5HVR4"/>
<dbReference type="SUPFAM" id="SSF53335">
    <property type="entry name" value="S-adenosyl-L-methionine-dependent methyltransferases"/>
    <property type="match status" value="1"/>
</dbReference>
<comment type="catalytic activity">
    <reaction evidence="10">
        <text>N-terminal L-alanyl-L-prolyl-L-lysyl-[protein] + 3 S-adenosyl-L-methionine = N-terminal N,N,N-trimethyl-L-alanyl-L-prolyl-L-lysyl-[protein] + 3 S-adenosyl-L-homocysteine + 3 H(+)</text>
        <dbReference type="Rhea" id="RHEA:54712"/>
        <dbReference type="Rhea" id="RHEA-COMP:13785"/>
        <dbReference type="Rhea" id="RHEA-COMP:13971"/>
        <dbReference type="ChEBI" id="CHEBI:15378"/>
        <dbReference type="ChEBI" id="CHEBI:57856"/>
        <dbReference type="ChEBI" id="CHEBI:59789"/>
        <dbReference type="ChEBI" id="CHEBI:138057"/>
        <dbReference type="ChEBI" id="CHEBI:138315"/>
        <dbReference type="EC" id="2.1.1.244"/>
    </reaction>
</comment>
<evidence type="ECO:0000256" key="7">
    <source>
        <dbReference type="ARBA" id="ARBA00043129"/>
    </source>
</evidence>
<comment type="catalytic activity">
    <reaction evidence="9">
        <text>N-terminal L-prolyl-L-prolyl-L-lysyl-[protein] + 2 S-adenosyl-L-methionine = N-terminal N,N-dimethyl-L-prolyl-L-prolyl-L-lysyl-[protein] + 2 S-adenosyl-L-homocysteine + 2 H(+)</text>
        <dbReference type="Rhea" id="RHEA:54736"/>
        <dbReference type="Rhea" id="RHEA-COMP:13787"/>
        <dbReference type="Rhea" id="RHEA-COMP:13974"/>
        <dbReference type="ChEBI" id="CHEBI:15378"/>
        <dbReference type="ChEBI" id="CHEBI:57856"/>
        <dbReference type="ChEBI" id="CHEBI:59789"/>
        <dbReference type="ChEBI" id="CHEBI:138059"/>
        <dbReference type="ChEBI" id="CHEBI:138318"/>
        <dbReference type="EC" id="2.1.1.244"/>
    </reaction>
</comment>
<proteinExistence type="inferred from homology"/>
<evidence type="ECO:0000256" key="6">
    <source>
        <dbReference type="ARBA" id="ARBA00039449"/>
    </source>
</evidence>
<comment type="similarity">
    <text evidence="1">Belongs to the methyltransferase superfamily. NTM1 family.</text>
</comment>
<dbReference type="GO" id="GO:0005737">
    <property type="term" value="C:cytoplasm"/>
    <property type="evidence" value="ECO:0007669"/>
    <property type="project" value="TreeGrafter"/>
</dbReference>
<keyword evidence="4" id="KW-0949">S-adenosyl-L-methionine</keyword>
<evidence type="ECO:0000256" key="4">
    <source>
        <dbReference type="ARBA" id="ARBA00022691"/>
    </source>
</evidence>
<evidence type="ECO:0000313" key="11">
    <source>
        <dbReference type="EMBL" id="OCB86765.1"/>
    </source>
</evidence>
<dbReference type="EC" id="2.1.1.244" evidence="5"/>
<dbReference type="Proteomes" id="UP000757232">
    <property type="component" value="Unassembled WGS sequence"/>
</dbReference>
<reference evidence="11" key="1">
    <citation type="submission" date="2016-06" db="EMBL/GenBank/DDBJ databases">
        <title>Draft Genome sequence of the fungus Inonotus baumii.</title>
        <authorList>
            <person name="Zhu H."/>
            <person name="Lin W."/>
        </authorList>
    </citation>
    <scope>NUCLEOTIDE SEQUENCE</scope>
    <source>
        <strain evidence="11">821</strain>
    </source>
</reference>
<evidence type="ECO:0000256" key="10">
    <source>
        <dbReference type="ARBA" id="ARBA00048167"/>
    </source>
</evidence>
<accession>A0A9Q5HVR4</accession>
<organism evidence="11 12">
    <name type="scientific">Sanghuangporus baumii</name>
    <name type="common">Phellinus baumii</name>
    <dbReference type="NCBI Taxonomy" id="108892"/>
    <lineage>
        <taxon>Eukaryota</taxon>
        <taxon>Fungi</taxon>
        <taxon>Dikarya</taxon>
        <taxon>Basidiomycota</taxon>
        <taxon>Agaricomycotina</taxon>
        <taxon>Agaricomycetes</taxon>
        <taxon>Hymenochaetales</taxon>
        <taxon>Hymenochaetaceae</taxon>
        <taxon>Sanghuangporus</taxon>
    </lineage>
</organism>
<keyword evidence="3" id="KW-0808">Transferase</keyword>
<keyword evidence="12" id="KW-1185">Reference proteome</keyword>
<dbReference type="PANTHER" id="PTHR12753:SF0">
    <property type="entry name" value="ALPHA N-TERMINAL PROTEIN METHYLTRANSFERASE 1"/>
    <property type="match status" value="1"/>
</dbReference>
<evidence type="ECO:0000313" key="12">
    <source>
        <dbReference type="Proteomes" id="UP000757232"/>
    </source>
</evidence>
<sequence>MDAQLPSVRDGIDYWTTQPATLDGVLGGFGSCNLPRIDALSSRQFLLSILPELSIVPSSIRPLKAQRLTRRTRALDVGAGIGRVTSTVLLHMVSDVVLVEPVSHFVQQAFRSVSEASRRDKYAGEWKGVARSRKSVTVVQGTLQDLDPRVPLGSEGKMTVLGRVGYIPPEERSKESGFDVIWCQWCLGHLTDDQLAEFLKRCKESLRCKSKGFSEMDGVIVVKENTCPEKQPGVPRIVFDSDDSTLTRSDLAWKRVFSSAGLRIVKEELQKGFPEGLYPVKTLISFVSLAAILIPHLPYWWSSSALSVRTVLDNVSR</sequence>
<dbReference type="EMBL" id="LNZH02000199">
    <property type="protein sequence ID" value="OCB86765.1"/>
    <property type="molecule type" value="Genomic_DNA"/>
</dbReference>
<name>A0A9Q5HVR4_SANBA</name>
<keyword evidence="2 11" id="KW-0489">Methyltransferase</keyword>
<evidence type="ECO:0000256" key="3">
    <source>
        <dbReference type="ARBA" id="ARBA00022679"/>
    </source>
</evidence>
<protein>
    <recommendedName>
        <fullName evidence="6">Alpha N-terminal protein methyltransferase 1</fullName>
        <ecNumber evidence="5">2.1.1.244</ecNumber>
    </recommendedName>
    <alternativeName>
        <fullName evidence="7">X-Pro-Lys N-terminal protein methyltransferase 1</fullName>
    </alternativeName>
</protein>
<gene>
    <name evidence="11" type="ORF">A7U60_g6227</name>
</gene>
<dbReference type="InterPro" id="IPR029063">
    <property type="entry name" value="SAM-dependent_MTases_sf"/>
</dbReference>